<feature type="region of interest" description="Disordered" evidence="16">
    <location>
        <begin position="1"/>
        <end position="24"/>
    </location>
</feature>
<evidence type="ECO:0000256" key="1">
    <source>
        <dbReference type="ARBA" id="ARBA00007504"/>
    </source>
</evidence>
<name>A0A6M4IKN8_9BACT</name>
<dbReference type="InterPro" id="IPR001650">
    <property type="entry name" value="Helicase_C-like"/>
</dbReference>
<dbReference type="Pfam" id="PF17191">
    <property type="entry name" value="RecG_wedge"/>
    <property type="match status" value="1"/>
</dbReference>
<evidence type="ECO:0000256" key="4">
    <source>
        <dbReference type="ARBA" id="ARBA00022763"/>
    </source>
</evidence>
<comment type="similarity">
    <text evidence="1 15">Belongs to the helicase family. RecG subfamily.</text>
</comment>
<accession>A0A6M4IKN8</accession>
<dbReference type="PANTHER" id="PTHR47964:SF1">
    <property type="entry name" value="ATP-DEPENDENT DNA HELICASE HOMOLOG RECG, CHLOROPLASTIC"/>
    <property type="match status" value="1"/>
</dbReference>
<organism evidence="19 20">
    <name type="scientific">Gemmatimonas groenlandica</name>
    <dbReference type="NCBI Taxonomy" id="2732249"/>
    <lineage>
        <taxon>Bacteria</taxon>
        <taxon>Pseudomonadati</taxon>
        <taxon>Gemmatimonadota</taxon>
        <taxon>Gemmatimonadia</taxon>
        <taxon>Gemmatimonadales</taxon>
        <taxon>Gemmatimonadaceae</taxon>
        <taxon>Gemmatimonas</taxon>
    </lineage>
</organism>
<dbReference type="InterPro" id="IPR027417">
    <property type="entry name" value="P-loop_NTPase"/>
</dbReference>
<evidence type="ECO:0000256" key="2">
    <source>
        <dbReference type="ARBA" id="ARBA00017846"/>
    </source>
</evidence>
<evidence type="ECO:0000256" key="8">
    <source>
        <dbReference type="ARBA" id="ARBA00023125"/>
    </source>
</evidence>
<evidence type="ECO:0000256" key="12">
    <source>
        <dbReference type="ARBA" id="ARBA00034617"/>
    </source>
</evidence>
<evidence type="ECO:0000256" key="3">
    <source>
        <dbReference type="ARBA" id="ARBA00022741"/>
    </source>
</evidence>
<dbReference type="GO" id="GO:0006281">
    <property type="term" value="P:DNA repair"/>
    <property type="evidence" value="ECO:0007669"/>
    <property type="project" value="UniProtKB-UniRule"/>
</dbReference>
<dbReference type="GO" id="GO:0016787">
    <property type="term" value="F:hydrolase activity"/>
    <property type="evidence" value="ECO:0007669"/>
    <property type="project" value="UniProtKB-KW"/>
</dbReference>
<evidence type="ECO:0000256" key="15">
    <source>
        <dbReference type="RuleBase" id="RU363016"/>
    </source>
</evidence>
<evidence type="ECO:0000256" key="5">
    <source>
        <dbReference type="ARBA" id="ARBA00022801"/>
    </source>
</evidence>
<evidence type="ECO:0000313" key="20">
    <source>
        <dbReference type="Proteomes" id="UP000500938"/>
    </source>
</evidence>
<dbReference type="PROSITE" id="PS51192">
    <property type="entry name" value="HELICASE_ATP_BIND_1"/>
    <property type="match status" value="1"/>
</dbReference>
<dbReference type="RefSeq" id="WP_171224722.1">
    <property type="nucleotide sequence ID" value="NZ_CP053085.1"/>
</dbReference>
<dbReference type="Gene3D" id="2.40.50.140">
    <property type="entry name" value="Nucleic acid-binding proteins"/>
    <property type="match status" value="1"/>
</dbReference>
<evidence type="ECO:0000256" key="16">
    <source>
        <dbReference type="SAM" id="MobiDB-lite"/>
    </source>
</evidence>
<dbReference type="GO" id="GO:0005524">
    <property type="term" value="F:ATP binding"/>
    <property type="evidence" value="ECO:0007669"/>
    <property type="project" value="UniProtKB-KW"/>
</dbReference>
<dbReference type="InterPro" id="IPR047112">
    <property type="entry name" value="RecG/Mfd"/>
</dbReference>
<dbReference type="EMBL" id="CP053085">
    <property type="protein sequence ID" value="QJR35293.1"/>
    <property type="molecule type" value="Genomic_DNA"/>
</dbReference>
<keyword evidence="10 15" id="KW-0234">DNA repair</keyword>
<keyword evidence="9 15" id="KW-0233">DNA recombination</keyword>
<feature type="compositionally biased region" description="Basic and acidic residues" evidence="16">
    <location>
        <begin position="1"/>
        <end position="11"/>
    </location>
</feature>
<evidence type="ECO:0000256" key="9">
    <source>
        <dbReference type="ARBA" id="ARBA00023172"/>
    </source>
</evidence>
<evidence type="ECO:0000256" key="7">
    <source>
        <dbReference type="ARBA" id="ARBA00022840"/>
    </source>
</evidence>
<dbReference type="Pfam" id="PF00271">
    <property type="entry name" value="Helicase_C"/>
    <property type="match status" value="1"/>
</dbReference>
<dbReference type="GO" id="GO:0003677">
    <property type="term" value="F:DNA binding"/>
    <property type="evidence" value="ECO:0007669"/>
    <property type="project" value="UniProtKB-KW"/>
</dbReference>
<dbReference type="PROSITE" id="PS51194">
    <property type="entry name" value="HELICASE_CTER"/>
    <property type="match status" value="1"/>
</dbReference>
<dbReference type="NCBIfam" id="TIGR00643">
    <property type="entry name" value="recG"/>
    <property type="match status" value="1"/>
</dbReference>
<dbReference type="GO" id="GO:0006310">
    <property type="term" value="P:DNA recombination"/>
    <property type="evidence" value="ECO:0007669"/>
    <property type="project" value="UniProtKB-UniRule"/>
</dbReference>
<keyword evidence="5 15" id="KW-0378">Hydrolase</keyword>
<dbReference type="InterPro" id="IPR045562">
    <property type="entry name" value="RecG_dom3_C"/>
</dbReference>
<dbReference type="InterPro" id="IPR004609">
    <property type="entry name" value="ATP-dep_DNA_helicase_RecG"/>
</dbReference>
<evidence type="ECO:0000259" key="17">
    <source>
        <dbReference type="PROSITE" id="PS51192"/>
    </source>
</evidence>
<dbReference type="InterPro" id="IPR012340">
    <property type="entry name" value="NA-bd_OB-fold"/>
</dbReference>
<feature type="domain" description="Helicase C-terminal" evidence="18">
    <location>
        <begin position="491"/>
        <end position="641"/>
    </location>
</feature>
<proteinExistence type="inferred from homology"/>
<dbReference type="Pfam" id="PF19833">
    <property type="entry name" value="RecG_dom3_C"/>
    <property type="match status" value="1"/>
</dbReference>
<evidence type="ECO:0000256" key="14">
    <source>
        <dbReference type="ARBA" id="ARBA00048988"/>
    </source>
</evidence>
<gene>
    <name evidence="19" type="primary">recG</name>
    <name evidence="19" type="ORF">HKW67_07130</name>
</gene>
<comment type="catalytic activity">
    <reaction evidence="12 15">
        <text>Couples ATP hydrolysis with the unwinding of duplex DNA by translocating in the 3'-5' direction.</text>
        <dbReference type="EC" id="5.6.2.4"/>
    </reaction>
</comment>
<evidence type="ECO:0000259" key="18">
    <source>
        <dbReference type="PROSITE" id="PS51194"/>
    </source>
</evidence>
<keyword evidence="8" id="KW-0238">DNA-binding</keyword>
<reference evidence="19 20" key="1">
    <citation type="submission" date="2020-05" db="EMBL/GenBank/DDBJ databases">
        <title>Complete genome sequence of Gemmatimonas greenlandica TET16.</title>
        <authorList>
            <person name="Zeng Y."/>
        </authorList>
    </citation>
    <scope>NUCLEOTIDE SEQUENCE [LARGE SCALE GENOMIC DNA]</scope>
    <source>
        <strain evidence="19 20">TET16</strain>
    </source>
</reference>
<dbReference type="PANTHER" id="PTHR47964">
    <property type="entry name" value="ATP-DEPENDENT DNA HELICASE HOMOLOG RECG, CHLOROPLASTIC"/>
    <property type="match status" value="1"/>
</dbReference>
<keyword evidence="6 15" id="KW-0347">Helicase</keyword>
<dbReference type="AlphaFoldDB" id="A0A6M4IKN8"/>
<dbReference type="Proteomes" id="UP000500938">
    <property type="component" value="Chromosome"/>
</dbReference>
<keyword evidence="3 15" id="KW-0547">Nucleotide-binding</keyword>
<dbReference type="KEGG" id="ggr:HKW67_07130"/>
<dbReference type="SUPFAM" id="SSF50249">
    <property type="entry name" value="Nucleic acid-binding proteins"/>
    <property type="match status" value="1"/>
</dbReference>
<dbReference type="SMART" id="SM00490">
    <property type="entry name" value="HELICc"/>
    <property type="match status" value="1"/>
</dbReference>
<dbReference type="NCBIfam" id="NF008168">
    <property type="entry name" value="PRK10917.2-2"/>
    <property type="match status" value="1"/>
</dbReference>
<evidence type="ECO:0000256" key="11">
    <source>
        <dbReference type="ARBA" id="ARBA00023235"/>
    </source>
</evidence>
<dbReference type="SUPFAM" id="SSF52540">
    <property type="entry name" value="P-loop containing nucleoside triphosphate hydrolases"/>
    <property type="match status" value="2"/>
</dbReference>
<evidence type="ECO:0000313" key="19">
    <source>
        <dbReference type="EMBL" id="QJR35293.1"/>
    </source>
</evidence>
<dbReference type="GO" id="GO:0043138">
    <property type="term" value="F:3'-5' DNA helicase activity"/>
    <property type="evidence" value="ECO:0007669"/>
    <property type="project" value="UniProtKB-EC"/>
</dbReference>
<sequence>MAFGGDRDPQERKRRPPARPAPRLTLDTPVTYLKGVGPVRAELLARLGITMAGDLLRHVPHRYEDASTVTRIAQAVVGADITVLGQVIAKGVLPTRKGLRVFQAVVQDASGMIEVAWPGQPFLDRTINKGDWLLCTGQVRFFHGRRLQPREFVNLGPEEEGTNEGRVLAVYPSTEGLSVRVLRAMVQQHLEQLLPLVQETLPREILAQADVPPLPEALRLVHRPTSVAEALRGRARLAFEELLCVQLLHRKANQVAREARGGTAFVNRRDLTTKLRAVLPYTLTGAQVRAIREIVADMASPRRMHRLLQGDVGAGKTVVAVFSALLAMENRAQVALMAPTELLAEQHARSIGALLAPLGISPVLLTGRLGAKERRAALARLADDEPVLAIGTHALIQGDVAFANLGLAIIDEQHRFGVEQRATLGLKGKAPDVLLMSATPIPRSLALTLYGDLDVSVLDERPPGRHPITTVVRPESGRPKVFEFANTQLDAGRQVYVVYPLIETSEKMELKAATVMFEELVSGPFATRRVALLHGRLPADERDLIMRAFRDGEVDVLVATTVIEVGIDVGNATVMIIEHPERFGLSQLHQLRGRVGRGAEQSYCILLGDVGAEAAERLGLFAGTEDGFEIARADLQLRGMGDLFGAKQHGLPAFRIADPLRDEALNETARIVAERVLKDDPQLTAPSHQGLRHLLTVGYARALELFRVG</sequence>
<feature type="domain" description="Helicase ATP-binding" evidence="17">
    <location>
        <begin position="297"/>
        <end position="458"/>
    </location>
</feature>
<dbReference type="EC" id="5.6.2.4" evidence="13 15"/>
<evidence type="ECO:0000256" key="6">
    <source>
        <dbReference type="ARBA" id="ARBA00022806"/>
    </source>
</evidence>
<dbReference type="NCBIfam" id="NF008165">
    <property type="entry name" value="PRK10917.1-3"/>
    <property type="match status" value="1"/>
</dbReference>
<dbReference type="InterPro" id="IPR033454">
    <property type="entry name" value="RecG_wedge"/>
</dbReference>
<dbReference type="SMART" id="SM00487">
    <property type="entry name" value="DEXDc"/>
    <property type="match status" value="1"/>
</dbReference>
<comment type="catalytic activity">
    <reaction evidence="14 15">
        <text>ATP + H2O = ADP + phosphate + H(+)</text>
        <dbReference type="Rhea" id="RHEA:13065"/>
        <dbReference type="ChEBI" id="CHEBI:15377"/>
        <dbReference type="ChEBI" id="CHEBI:15378"/>
        <dbReference type="ChEBI" id="CHEBI:30616"/>
        <dbReference type="ChEBI" id="CHEBI:43474"/>
        <dbReference type="ChEBI" id="CHEBI:456216"/>
        <dbReference type="EC" id="5.6.2.4"/>
    </reaction>
</comment>
<dbReference type="Gene3D" id="3.40.50.300">
    <property type="entry name" value="P-loop containing nucleotide triphosphate hydrolases"/>
    <property type="match status" value="2"/>
</dbReference>
<evidence type="ECO:0000256" key="13">
    <source>
        <dbReference type="ARBA" id="ARBA00034808"/>
    </source>
</evidence>
<keyword evidence="7 15" id="KW-0067">ATP-binding</keyword>
<comment type="function">
    <text evidence="15">Plays a critical role in recombination and DNA repair. Helps process Holliday junction intermediates to mature products by catalyzing branch migration. Has replication fork regression activity, unwinds stalled or blocked replication forks to make a HJ that can be resolved. Has a DNA unwinding activity characteristic of a DNA helicase with 3'-5' polarity.</text>
</comment>
<keyword evidence="11" id="KW-0413">Isomerase</keyword>
<keyword evidence="20" id="KW-1185">Reference proteome</keyword>
<keyword evidence="4 15" id="KW-0227">DNA damage</keyword>
<dbReference type="InterPro" id="IPR014001">
    <property type="entry name" value="Helicase_ATP-bd"/>
</dbReference>
<evidence type="ECO:0000256" key="10">
    <source>
        <dbReference type="ARBA" id="ARBA00023204"/>
    </source>
</evidence>
<dbReference type="Pfam" id="PF00270">
    <property type="entry name" value="DEAD"/>
    <property type="match status" value="1"/>
</dbReference>
<dbReference type="CDD" id="cd17992">
    <property type="entry name" value="DEXHc_RecG"/>
    <property type="match status" value="1"/>
</dbReference>
<dbReference type="InterPro" id="IPR011545">
    <property type="entry name" value="DEAD/DEAH_box_helicase_dom"/>
</dbReference>
<protein>
    <recommendedName>
        <fullName evidence="2 15">ATP-dependent DNA helicase RecG</fullName>
        <ecNumber evidence="13 15">5.6.2.4</ecNumber>
    </recommendedName>
</protein>